<evidence type="ECO:0000313" key="2">
    <source>
        <dbReference type="Proteomes" id="UP001175353"/>
    </source>
</evidence>
<accession>A0AAN6H143</accession>
<gene>
    <name evidence="1" type="ORF">LTR91_026052</name>
</gene>
<dbReference type="Proteomes" id="UP001175353">
    <property type="component" value="Unassembled WGS sequence"/>
</dbReference>
<organism evidence="1 2">
    <name type="scientific">Friedmanniomyces endolithicus</name>
    <dbReference type="NCBI Taxonomy" id="329885"/>
    <lineage>
        <taxon>Eukaryota</taxon>
        <taxon>Fungi</taxon>
        <taxon>Dikarya</taxon>
        <taxon>Ascomycota</taxon>
        <taxon>Pezizomycotina</taxon>
        <taxon>Dothideomycetes</taxon>
        <taxon>Dothideomycetidae</taxon>
        <taxon>Mycosphaerellales</taxon>
        <taxon>Teratosphaeriaceae</taxon>
        <taxon>Friedmanniomyces</taxon>
    </lineage>
</organism>
<protein>
    <submittedName>
        <fullName evidence="1">Uncharacterized protein</fullName>
    </submittedName>
</protein>
<keyword evidence="2" id="KW-1185">Reference proteome</keyword>
<evidence type="ECO:0000313" key="1">
    <source>
        <dbReference type="EMBL" id="KAK0949932.1"/>
    </source>
</evidence>
<name>A0AAN6H143_9PEZI</name>
<sequence length="174" mass="19687">MSVLSSLARTWLRATITGREYLPRTTRTNISTQRKSCAEVDIGGEYILVFPQADDPVTSGYGWQLDKDSYRFITTNAQGQVRDPVTDRTDGRTLVSQDQDELAAAIDALSIQDATEEQRSTPTAANTYEGILTDFYSKPENRRDVYFSLYTSGKLGELTSLCRPICRRSFHWIR</sequence>
<comment type="caution">
    <text evidence="1">The sequence shown here is derived from an EMBL/GenBank/DDBJ whole genome shotgun (WGS) entry which is preliminary data.</text>
</comment>
<reference evidence="1" key="1">
    <citation type="submission" date="2023-06" db="EMBL/GenBank/DDBJ databases">
        <title>Black Yeasts Isolated from many extreme environments.</title>
        <authorList>
            <person name="Coleine C."/>
            <person name="Stajich J.E."/>
            <person name="Selbmann L."/>
        </authorList>
    </citation>
    <scope>NUCLEOTIDE SEQUENCE</scope>
    <source>
        <strain evidence="1">CCFEE 5200</strain>
    </source>
</reference>
<dbReference type="EMBL" id="JAUJLE010000958">
    <property type="protein sequence ID" value="KAK0949932.1"/>
    <property type="molecule type" value="Genomic_DNA"/>
</dbReference>
<dbReference type="AlphaFoldDB" id="A0AAN6H143"/>
<proteinExistence type="predicted"/>